<dbReference type="EMBL" id="CASHTH010002983">
    <property type="protein sequence ID" value="CAI8038193.1"/>
    <property type="molecule type" value="Genomic_DNA"/>
</dbReference>
<organism evidence="2 3">
    <name type="scientific">Geodia barretti</name>
    <name type="common">Barrett's horny sponge</name>
    <dbReference type="NCBI Taxonomy" id="519541"/>
    <lineage>
        <taxon>Eukaryota</taxon>
        <taxon>Metazoa</taxon>
        <taxon>Porifera</taxon>
        <taxon>Demospongiae</taxon>
        <taxon>Heteroscleromorpha</taxon>
        <taxon>Tetractinellida</taxon>
        <taxon>Astrophorina</taxon>
        <taxon>Geodiidae</taxon>
        <taxon>Geodia</taxon>
    </lineage>
</organism>
<reference evidence="2" key="1">
    <citation type="submission" date="2023-03" db="EMBL/GenBank/DDBJ databases">
        <authorList>
            <person name="Steffen K."/>
            <person name="Cardenas P."/>
        </authorList>
    </citation>
    <scope>NUCLEOTIDE SEQUENCE</scope>
</reference>
<sequence>MVGREESGATYPQIGVTEPHHPLSHHRDNPEKIAKLARINAYHMQLFSEFLVKLRSTPDGDGSLLDHVMLMYGSALRNSNRHTTEDLPILIAGGGCGQIRGGRHVVNPQGTPLTDLQYSMLLKLGVPVESFSGSTDAIHELSGLA</sequence>
<comment type="caution">
    <text evidence="2">The sequence shown here is derived from an EMBL/GenBank/DDBJ whole genome shotgun (WGS) entry which is preliminary data.</text>
</comment>
<accession>A0AA35SZG4</accession>
<feature type="compositionally biased region" description="Basic and acidic residues" evidence="1">
    <location>
        <begin position="18"/>
        <end position="27"/>
    </location>
</feature>
<dbReference type="AlphaFoldDB" id="A0AA35SZG4"/>
<dbReference type="InterPro" id="IPR011447">
    <property type="entry name" value="DUF1552"/>
</dbReference>
<dbReference type="Pfam" id="PF07586">
    <property type="entry name" value="HXXSHH"/>
    <property type="match status" value="1"/>
</dbReference>
<name>A0AA35SZG4_GEOBA</name>
<keyword evidence="3" id="KW-1185">Reference proteome</keyword>
<proteinExistence type="predicted"/>
<gene>
    <name evidence="2" type="ORF">GBAR_LOCUS21299</name>
</gene>
<feature type="region of interest" description="Disordered" evidence="1">
    <location>
        <begin position="1"/>
        <end position="27"/>
    </location>
</feature>
<evidence type="ECO:0008006" key="4">
    <source>
        <dbReference type="Google" id="ProtNLM"/>
    </source>
</evidence>
<evidence type="ECO:0000313" key="2">
    <source>
        <dbReference type="EMBL" id="CAI8038193.1"/>
    </source>
</evidence>
<protein>
    <recommendedName>
        <fullName evidence="4">DUF1552 domain-containing protein</fullName>
    </recommendedName>
</protein>
<dbReference type="Proteomes" id="UP001174909">
    <property type="component" value="Unassembled WGS sequence"/>
</dbReference>
<evidence type="ECO:0000256" key="1">
    <source>
        <dbReference type="SAM" id="MobiDB-lite"/>
    </source>
</evidence>
<evidence type="ECO:0000313" key="3">
    <source>
        <dbReference type="Proteomes" id="UP001174909"/>
    </source>
</evidence>